<dbReference type="AlphaFoldDB" id="A0A080M609"/>
<organism evidence="1 2">
    <name type="scientific">Candidatus Accumulibacter cognatus</name>
    <dbReference type="NCBI Taxonomy" id="2954383"/>
    <lineage>
        <taxon>Bacteria</taxon>
        <taxon>Pseudomonadati</taxon>
        <taxon>Pseudomonadota</taxon>
        <taxon>Betaproteobacteria</taxon>
        <taxon>Candidatus Accumulibacter</taxon>
    </lineage>
</organism>
<dbReference type="EMBL" id="JDST02000048">
    <property type="protein sequence ID" value="KFB76678.1"/>
    <property type="molecule type" value="Genomic_DNA"/>
</dbReference>
<comment type="caution">
    <text evidence="1">The sequence shown here is derived from an EMBL/GenBank/DDBJ whole genome shotgun (WGS) entry which is preliminary data.</text>
</comment>
<evidence type="ECO:0000313" key="2">
    <source>
        <dbReference type="Proteomes" id="UP000021315"/>
    </source>
</evidence>
<evidence type="ECO:0000313" key="1">
    <source>
        <dbReference type="EMBL" id="KFB76678.1"/>
    </source>
</evidence>
<accession>A0A080M609</accession>
<dbReference type="Proteomes" id="UP000021315">
    <property type="component" value="Unassembled WGS sequence"/>
</dbReference>
<protein>
    <recommendedName>
        <fullName evidence="3">DUF3489 domain-containing protein</fullName>
    </recommendedName>
</protein>
<dbReference type="RefSeq" id="WP_273704572.1">
    <property type="nucleotide sequence ID" value="NZ_JDST02000048.1"/>
</dbReference>
<dbReference type="STRING" id="1453999.AW06_002248"/>
<gene>
    <name evidence="1" type="ORF">AW06_002248</name>
</gene>
<reference evidence="1" key="1">
    <citation type="submission" date="2014-02" db="EMBL/GenBank/DDBJ databases">
        <title>Expanding our view of genomic diversity in Candidatus Accumulibacter clades.</title>
        <authorList>
            <person name="Skennerton C.T."/>
            <person name="Barr J.J."/>
            <person name="Slater F.R."/>
            <person name="Bond P.L."/>
            <person name="Tyson G.W."/>
        </authorList>
    </citation>
    <scope>NUCLEOTIDE SEQUENCE [LARGE SCALE GENOMIC DNA]</scope>
</reference>
<name>A0A080M609_9PROT</name>
<sequence length="250" mass="26810">MNAKPTALDAYLARTAAIHAKLERLQQLADDHFGHDPDAIHWGHVGDPSGGWRPGWTSCWQSSAAMLSDDAHQPPEINMTTQAKLTETQTTILRAAAGRPDGNIEPLPPNVRGGARAKVIEGLLTRCLVIDADGRHLLTDAGYAAVGKQRPVPKGVQKMDAPDALTKREATHALQKLEVTAPTIRPGTKLAAIIDAMRNPDGATVAQMMAGTGWQAHTVRGAISGMVRKRLGYEVATEKGKDGQRAYRIA</sequence>
<dbReference type="Pfam" id="PF11994">
    <property type="entry name" value="DUF3489"/>
    <property type="match status" value="1"/>
</dbReference>
<dbReference type="InterPro" id="IPR021880">
    <property type="entry name" value="DUF3489"/>
</dbReference>
<proteinExistence type="predicted"/>
<keyword evidence="2" id="KW-1185">Reference proteome</keyword>
<evidence type="ECO:0008006" key="3">
    <source>
        <dbReference type="Google" id="ProtNLM"/>
    </source>
</evidence>